<keyword evidence="2" id="KW-1185">Reference proteome</keyword>
<protein>
    <submittedName>
        <fullName evidence="1">Uncharacterized protein</fullName>
    </submittedName>
</protein>
<accession>A0ABV9T146</accession>
<reference evidence="2" key="1">
    <citation type="journal article" date="2019" name="Int. J. Syst. Evol. Microbiol.">
        <title>The Global Catalogue of Microorganisms (GCM) 10K type strain sequencing project: providing services to taxonomists for standard genome sequencing and annotation.</title>
        <authorList>
            <consortium name="The Broad Institute Genomics Platform"/>
            <consortium name="The Broad Institute Genome Sequencing Center for Infectious Disease"/>
            <person name="Wu L."/>
            <person name="Ma J."/>
        </authorList>
    </citation>
    <scope>NUCLEOTIDE SEQUENCE [LARGE SCALE GENOMIC DNA]</scope>
    <source>
        <strain evidence="2">CGMCC 4.7466</strain>
    </source>
</reference>
<evidence type="ECO:0000313" key="1">
    <source>
        <dbReference type="EMBL" id="MFC4872192.1"/>
    </source>
</evidence>
<dbReference type="RefSeq" id="WP_377064373.1">
    <property type="nucleotide sequence ID" value="NZ_JBHSJJ010000005.1"/>
</dbReference>
<dbReference type="EMBL" id="JBHSJJ010000005">
    <property type="protein sequence ID" value="MFC4872192.1"/>
    <property type="molecule type" value="Genomic_DNA"/>
</dbReference>
<sequence length="280" mass="31425">METTIQYIKYGLLSVLMTAFIACEDKDEDLSNDLVINLSATPAPGQRQFRERLQSGDEVNVEVDISSRASLTEFTIAKTVNLALDPSFGNNGVLTVDPGSGTSFQYPFYYVPSVEDVDQLVGFTFKASNTNGVSQESDLTLVVTLSPRDNLTRRRWLLRSVLHVNNEEHPNKEEIKDCEKDNSMLLNEDGTMAMDYGEDTGAGDCLFDGFTVYQSWQLTEDEQFFIRESYGIFSPDVIVTDTLKVRTLTVDRLALEEEVDLSAFGLGIETFLWIYDAVPR</sequence>
<proteinExistence type="predicted"/>
<organism evidence="1 2">
    <name type="scientific">Negadavirga shengliensis</name>
    <dbReference type="NCBI Taxonomy" id="1389218"/>
    <lineage>
        <taxon>Bacteria</taxon>
        <taxon>Pseudomonadati</taxon>
        <taxon>Bacteroidota</taxon>
        <taxon>Cytophagia</taxon>
        <taxon>Cytophagales</taxon>
        <taxon>Cyclobacteriaceae</taxon>
        <taxon>Negadavirga</taxon>
    </lineage>
</organism>
<dbReference type="Proteomes" id="UP001595818">
    <property type="component" value="Unassembled WGS sequence"/>
</dbReference>
<evidence type="ECO:0000313" key="2">
    <source>
        <dbReference type="Proteomes" id="UP001595818"/>
    </source>
</evidence>
<gene>
    <name evidence="1" type="ORF">ACFPFU_10865</name>
</gene>
<name>A0ABV9T146_9BACT</name>
<comment type="caution">
    <text evidence="1">The sequence shown here is derived from an EMBL/GenBank/DDBJ whole genome shotgun (WGS) entry which is preliminary data.</text>
</comment>